<organism evidence="2 3">
    <name type="scientific">Flammeovirga pectinis</name>
    <dbReference type="NCBI Taxonomy" id="2494373"/>
    <lineage>
        <taxon>Bacteria</taxon>
        <taxon>Pseudomonadati</taxon>
        <taxon>Bacteroidota</taxon>
        <taxon>Cytophagia</taxon>
        <taxon>Cytophagales</taxon>
        <taxon>Flammeovirgaceae</taxon>
        <taxon>Flammeovirga</taxon>
    </lineage>
</organism>
<feature type="transmembrane region" description="Helical" evidence="1">
    <location>
        <begin position="6"/>
        <end position="27"/>
    </location>
</feature>
<name>A0A3S9PA98_9BACT</name>
<protein>
    <submittedName>
        <fullName evidence="2">Uncharacterized protein</fullName>
    </submittedName>
</protein>
<dbReference type="Proteomes" id="UP000267268">
    <property type="component" value="Chromosome 2"/>
</dbReference>
<dbReference type="EMBL" id="CP034563">
    <property type="protein sequence ID" value="AZQ65089.1"/>
    <property type="molecule type" value="Genomic_DNA"/>
</dbReference>
<reference evidence="2 3" key="1">
    <citation type="submission" date="2018-12" db="EMBL/GenBank/DDBJ databases">
        <title>Flammeovirga pectinis sp. nov., isolated from the gut of the Korean scallop, Patinopecten yessoensis.</title>
        <authorList>
            <person name="Bae J.-W."/>
            <person name="Jeong Y.-S."/>
            <person name="Kang W."/>
        </authorList>
    </citation>
    <scope>NUCLEOTIDE SEQUENCE [LARGE SCALE GENOMIC DNA]</scope>
    <source>
        <strain evidence="2 3">L12M1</strain>
    </source>
</reference>
<keyword evidence="3" id="KW-1185">Reference proteome</keyword>
<feature type="transmembrane region" description="Helical" evidence="1">
    <location>
        <begin position="34"/>
        <end position="52"/>
    </location>
</feature>
<gene>
    <name evidence="2" type="ORF">EI427_23010</name>
</gene>
<dbReference type="AlphaFoldDB" id="A0A3S9PA98"/>
<keyword evidence="1" id="KW-1133">Transmembrane helix</keyword>
<evidence type="ECO:0000313" key="3">
    <source>
        <dbReference type="Proteomes" id="UP000267268"/>
    </source>
</evidence>
<dbReference type="RefSeq" id="WP_126619462.1">
    <property type="nucleotide sequence ID" value="NZ_CP034563.1"/>
</dbReference>
<keyword evidence="1" id="KW-0812">Transmembrane</keyword>
<proteinExistence type="predicted"/>
<dbReference type="KEGG" id="fll:EI427_23010"/>
<accession>A0A3S9PA98</accession>
<sequence length="170" mass="19946">MTLLFYIKRILIATLFFVTIYSLVYVYEDRPIDVYNLFYISIVNALFMTWISTKYQKKQLKSLGLEKVEITDLYLKQKTIITKDIPLDALFNKLEGTLKSVQWQLKSNNNEIEGRTKPSLSSFFGEKITIKVIEGNKFELKSQPNFFLTQFDAGVNRKNILNLEKCMLEF</sequence>
<evidence type="ECO:0000256" key="1">
    <source>
        <dbReference type="SAM" id="Phobius"/>
    </source>
</evidence>
<keyword evidence="1" id="KW-0472">Membrane</keyword>
<evidence type="ECO:0000313" key="2">
    <source>
        <dbReference type="EMBL" id="AZQ65089.1"/>
    </source>
</evidence>
<dbReference type="OrthoDB" id="173650at768503"/>